<evidence type="ECO:0000256" key="4">
    <source>
        <dbReference type="ARBA" id="ARBA00022525"/>
    </source>
</evidence>
<comment type="subcellular location">
    <subcellularLocation>
        <location evidence="1 6">Secreted</location>
        <location evidence="1 6">Cell wall</location>
    </subcellularLocation>
</comment>
<dbReference type="GO" id="GO:0009277">
    <property type="term" value="C:fungal-type cell wall"/>
    <property type="evidence" value="ECO:0007669"/>
    <property type="project" value="InterPro"/>
</dbReference>
<gene>
    <name evidence="7" type="ORF">PYCCODRAFT_1430225</name>
</gene>
<dbReference type="Pfam" id="PF01185">
    <property type="entry name" value="Hydrophobin"/>
    <property type="match status" value="1"/>
</dbReference>
<evidence type="ECO:0000256" key="5">
    <source>
        <dbReference type="ARBA" id="ARBA00023157"/>
    </source>
</evidence>
<feature type="signal peptide" evidence="6">
    <location>
        <begin position="1"/>
        <end position="19"/>
    </location>
</feature>
<accession>A0A1Y2J3Q6</accession>
<keyword evidence="5 6" id="KW-1015">Disulfide bond</keyword>
<feature type="chain" id="PRO_5013986456" description="Hydrophobin" evidence="6">
    <location>
        <begin position="20"/>
        <end position="101"/>
    </location>
</feature>
<evidence type="ECO:0000313" key="7">
    <source>
        <dbReference type="EMBL" id="OSD08035.1"/>
    </source>
</evidence>
<dbReference type="OrthoDB" id="4225815at2759"/>
<dbReference type="GO" id="GO:0005199">
    <property type="term" value="F:structural constituent of cell wall"/>
    <property type="evidence" value="ECO:0007669"/>
    <property type="project" value="InterPro"/>
</dbReference>
<name>A0A1Y2J3Q6_TRAC3</name>
<proteinExistence type="inferred from homology"/>
<dbReference type="AlphaFoldDB" id="A0A1Y2J3Q6"/>
<sequence length="101" mass="9767">MFSRVAVASVLALPLLAVAQNCNTGSIQCCNSVESSTSAAGSAILSLLGLVVQDVGAAIGLGCSPISVIGAGQSSCSASPVCCENNNVGGLISIGCVPVEL</sequence>
<evidence type="ECO:0000256" key="6">
    <source>
        <dbReference type="RuleBase" id="RU365009"/>
    </source>
</evidence>
<dbReference type="STRING" id="1353009.A0A1Y2J3Q6"/>
<protein>
    <recommendedName>
        <fullName evidence="6">Hydrophobin</fullName>
    </recommendedName>
</protein>
<reference evidence="7 8" key="1">
    <citation type="journal article" date="2015" name="Biotechnol. Biofuels">
        <title>Enhanced degradation of softwood versus hardwood by the white-rot fungus Pycnoporus coccineus.</title>
        <authorList>
            <person name="Couturier M."/>
            <person name="Navarro D."/>
            <person name="Chevret D."/>
            <person name="Henrissat B."/>
            <person name="Piumi F."/>
            <person name="Ruiz-Duenas F.J."/>
            <person name="Martinez A.T."/>
            <person name="Grigoriev I.V."/>
            <person name="Riley R."/>
            <person name="Lipzen A."/>
            <person name="Berrin J.G."/>
            <person name="Master E.R."/>
            <person name="Rosso M.N."/>
        </authorList>
    </citation>
    <scope>NUCLEOTIDE SEQUENCE [LARGE SCALE GENOMIC DNA]</scope>
    <source>
        <strain evidence="7 8">BRFM310</strain>
    </source>
</reference>
<evidence type="ECO:0000256" key="2">
    <source>
        <dbReference type="ARBA" id="ARBA00010446"/>
    </source>
</evidence>
<dbReference type="CDD" id="cd23507">
    <property type="entry name" value="hydrophobin_I"/>
    <property type="match status" value="1"/>
</dbReference>
<dbReference type="InterPro" id="IPR001338">
    <property type="entry name" value="Class_I_Hydrophobin"/>
</dbReference>
<evidence type="ECO:0000313" key="8">
    <source>
        <dbReference type="Proteomes" id="UP000193067"/>
    </source>
</evidence>
<comment type="similarity">
    <text evidence="2 6">Belongs to the fungal hydrophobin family.</text>
</comment>
<dbReference type="Proteomes" id="UP000193067">
    <property type="component" value="Unassembled WGS sequence"/>
</dbReference>
<evidence type="ECO:0000256" key="1">
    <source>
        <dbReference type="ARBA" id="ARBA00004191"/>
    </source>
</evidence>
<dbReference type="SMART" id="SM00075">
    <property type="entry name" value="HYDRO"/>
    <property type="match status" value="1"/>
</dbReference>
<keyword evidence="8" id="KW-1185">Reference proteome</keyword>
<organism evidence="7 8">
    <name type="scientific">Trametes coccinea (strain BRFM310)</name>
    <name type="common">Pycnoporus coccineus</name>
    <dbReference type="NCBI Taxonomy" id="1353009"/>
    <lineage>
        <taxon>Eukaryota</taxon>
        <taxon>Fungi</taxon>
        <taxon>Dikarya</taxon>
        <taxon>Basidiomycota</taxon>
        <taxon>Agaricomycotina</taxon>
        <taxon>Agaricomycetes</taxon>
        <taxon>Polyporales</taxon>
        <taxon>Polyporaceae</taxon>
        <taxon>Trametes</taxon>
    </lineage>
</organism>
<evidence type="ECO:0000256" key="3">
    <source>
        <dbReference type="ARBA" id="ARBA00022512"/>
    </source>
</evidence>
<keyword evidence="4 6" id="KW-0964">Secreted</keyword>
<keyword evidence="3 6" id="KW-0134">Cell wall</keyword>
<keyword evidence="6" id="KW-0732">Signal</keyword>
<dbReference type="EMBL" id="KZ084087">
    <property type="protein sequence ID" value="OSD08035.1"/>
    <property type="molecule type" value="Genomic_DNA"/>
</dbReference>